<gene>
    <name evidence="2" type="ORF">K7X08_005057</name>
</gene>
<name>A0A9Q1MHQ6_9SOLA</name>
<keyword evidence="3" id="KW-1185">Reference proteome</keyword>
<comment type="caution">
    <text evidence="2">The sequence shown here is derived from an EMBL/GenBank/DDBJ whole genome shotgun (WGS) entry which is preliminary data.</text>
</comment>
<dbReference type="Proteomes" id="UP001152561">
    <property type="component" value="Unassembled WGS sequence"/>
</dbReference>
<evidence type="ECO:0000313" key="2">
    <source>
        <dbReference type="EMBL" id="KAJ8558291.1"/>
    </source>
</evidence>
<feature type="region of interest" description="Disordered" evidence="1">
    <location>
        <begin position="46"/>
        <end position="138"/>
    </location>
</feature>
<protein>
    <submittedName>
        <fullName evidence="2">Uncharacterized protein</fullName>
    </submittedName>
</protein>
<dbReference type="EMBL" id="JAJAGQ010000007">
    <property type="protein sequence ID" value="KAJ8558291.1"/>
    <property type="molecule type" value="Genomic_DNA"/>
</dbReference>
<evidence type="ECO:0000313" key="3">
    <source>
        <dbReference type="Proteomes" id="UP001152561"/>
    </source>
</evidence>
<proteinExistence type="predicted"/>
<reference evidence="3" key="1">
    <citation type="journal article" date="2023" name="Proc. Natl. Acad. Sci. U.S.A.">
        <title>Genomic and structural basis for evolution of tropane alkaloid biosynthesis.</title>
        <authorList>
            <person name="Wanga Y.-J."/>
            <person name="Taina T."/>
            <person name="Yua J.-Y."/>
            <person name="Lia J."/>
            <person name="Xua B."/>
            <person name="Chenc J."/>
            <person name="D'Auriad J.C."/>
            <person name="Huanga J.-P."/>
            <person name="Huanga S.-X."/>
        </authorList>
    </citation>
    <scope>NUCLEOTIDE SEQUENCE [LARGE SCALE GENOMIC DNA]</scope>
    <source>
        <strain evidence="3">cv. KIB-2019</strain>
    </source>
</reference>
<evidence type="ECO:0000256" key="1">
    <source>
        <dbReference type="SAM" id="MobiDB-lite"/>
    </source>
</evidence>
<organism evidence="2 3">
    <name type="scientific">Anisodus acutangulus</name>
    <dbReference type="NCBI Taxonomy" id="402998"/>
    <lineage>
        <taxon>Eukaryota</taxon>
        <taxon>Viridiplantae</taxon>
        <taxon>Streptophyta</taxon>
        <taxon>Embryophyta</taxon>
        <taxon>Tracheophyta</taxon>
        <taxon>Spermatophyta</taxon>
        <taxon>Magnoliopsida</taxon>
        <taxon>eudicotyledons</taxon>
        <taxon>Gunneridae</taxon>
        <taxon>Pentapetalae</taxon>
        <taxon>asterids</taxon>
        <taxon>lamiids</taxon>
        <taxon>Solanales</taxon>
        <taxon>Solanaceae</taxon>
        <taxon>Solanoideae</taxon>
        <taxon>Hyoscyameae</taxon>
        <taxon>Anisodus</taxon>
    </lineage>
</organism>
<feature type="compositionally biased region" description="Basic and acidic residues" evidence="1">
    <location>
        <begin position="76"/>
        <end position="87"/>
    </location>
</feature>
<sequence length="138" mass="16258">MPKKRDKVVFETVAPKEIITRKKRNRISQNQKINCEDHAQQETVNLQEVVNIQQQEKDTKDQDQESNQKKGQLHGKNKENENSTRGRKDNRRHGWIHALSVDANGFRNNKEESQETVQSLRRDRSSNDSRGISRNRKR</sequence>
<accession>A0A9Q1MHQ6</accession>
<feature type="compositionally biased region" description="Basic and acidic residues" evidence="1">
    <location>
        <begin position="55"/>
        <end position="68"/>
    </location>
</feature>
<dbReference type="AlphaFoldDB" id="A0A9Q1MHQ6"/>